<dbReference type="GeneID" id="7171011"/>
<dbReference type="Proteomes" id="UP000006903">
    <property type="component" value="Chromosome"/>
</dbReference>
<evidence type="ECO:0000313" key="3">
    <source>
        <dbReference type="Proteomes" id="UP000006903"/>
    </source>
</evidence>
<sequence length="165" mass="18580">MLVKLYAPLQPGSKEEIRLLEAVLYTATIFGPDLTTLLSSSEDKSSIIKELSTAAAVFARFKANYSYGLISEELGVPEKTVRKYLSIKDALSKAVSDVLKKLETGNGFIEVDIPDVESYVVKLSSLERENNELRQRNQELETRLAELRGKLELVKKHLDEVYKML</sequence>
<dbReference type="EMBL" id="CP001140">
    <property type="protein sequence ID" value="ACL11199.1"/>
    <property type="molecule type" value="Genomic_DNA"/>
</dbReference>
<reference evidence="2 3" key="1">
    <citation type="journal article" date="2009" name="J. Bacteriol.">
        <title>Complete genome sequence of the anaerobic, protein-degrading hyperthermophilic crenarchaeon Desulfurococcus kamchatkensis.</title>
        <authorList>
            <person name="Ravin N.V."/>
            <person name="Mardanov A.V."/>
            <person name="Beletsky A.V."/>
            <person name="Kublanov I.V."/>
            <person name="Kolganova T.V."/>
            <person name="Lebedinsky A.V."/>
            <person name="Chernyh N.A."/>
            <person name="Bonch-Osmolovskaya E.A."/>
            <person name="Skryabin K.G."/>
        </authorList>
    </citation>
    <scope>NUCLEOTIDE SEQUENCE [LARGE SCALE GENOMIC DNA]</scope>
    <source>
        <strain evidence="3">DSM 18924 / JCM 16383 / VKM B-2413 / 1221n</strain>
    </source>
</reference>
<dbReference type="RefSeq" id="WP_012608540.1">
    <property type="nucleotide sequence ID" value="NC_011766.1"/>
</dbReference>
<dbReference type="PANTHER" id="PTHR40727">
    <property type="entry name" value="TRANSCRIPTION REGULATOR, ENCODED NEXT TO RECA SUPERFAMILY ATPASE-RELATED"/>
    <property type="match status" value="1"/>
</dbReference>
<dbReference type="KEGG" id="dka:DKAM_0873"/>
<feature type="coiled-coil region" evidence="1">
    <location>
        <begin position="116"/>
        <end position="157"/>
    </location>
</feature>
<accession>B8D518</accession>
<organism evidence="2 3">
    <name type="scientific">Desulfurococcus amylolyticus (strain DSM 18924 / JCM 16383 / VKM B-2413 / 1221n)</name>
    <name type="common">Desulfurococcus kamchatkensis</name>
    <dbReference type="NCBI Taxonomy" id="490899"/>
    <lineage>
        <taxon>Archaea</taxon>
        <taxon>Thermoproteota</taxon>
        <taxon>Thermoprotei</taxon>
        <taxon>Desulfurococcales</taxon>
        <taxon>Desulfurococcaceae</taxon>
        <taxon>Desulfurococcus</taxon>
    </lineage>
</organism>
<gene>
    <name evidence="2" type="ordered locus">DKAM_0873</name>
</gene>
<dbReference type="eggNOG" id="arCOG00921">
    <property type="taxonomic scope" value="Archaea"/>
</dbReference>
<keyword evidence="1" id="KW-0175">Coiled coil</keyword>
<dbReference type="PANTHER" id="PTHR40727:SF1">
    <property type="entry name" value="BACTERIO-OPSIN ACTIVATOR"/>
    <property type="match status" value="1"/>
</dbReference>
<dbReference type="HOGENOM" id="CLU_109226_0_0_2"/>
<evidence type="ECO:0000256" key="1">
    <source>
        <dbReference type="SAM" id="Coils"/>
    </source>
</evidence>
<dbReference type="STRING" id="490899.DKAM_0873"/>
<evidence type="ECO:0000313" key="2">
    <source>
        <dbReference type="EMBL" id="ACL11199.1"/>
    </source>
</evidence>
<proteinExistence type="predicted"/>
<name>B8D518_DESA1</name>
<protein>
    <submittedName>
        <fullName evidence="2">Transcriptional regulators-like protein</fullName>
    </submittedName>
</protein>
<dbReference type="AlphaFoldDB" id="B8D518"/>